<keyword evidence="1" id="KW-0472">Membrane</keyword>
<sequence length="156" mass="15858">MSALGTGALVAATVTGGLVAGLFTGFAYGVMPALRRVDDDTFVRVMRRINEVIPNPWFLLPFLGTPLLAALAAATHLTSGGGTALPWPLAGLALSLTTVAVTGAVNVPLNTALAATGGTASTARRAFERRWTRANVVRSVTATAAVACLALGLALD</sequence>
<dbReference type="EMBL" id="AUBJ02000001">
    <property type="protein sequence ID" value="MCP2331066.1"/>
    <property type="molecule type" value="Genomic_DNA"/>
</dbReference>
<keyword evidence="1" id="KW-0812">Transmembrane</keyword>
<feature type="transmembrane region" description="Helical" evidence="1">
    <location>
        <begin position="52"/>
        <end position="77"/>
    </location>
</feature>
<evidence type="ECO:0000313" key="3">
    <source>
        <dbReference type="Proteomes" id="UP000791080"/>
    </source>
</evidence>
<feature type="transmembrane region" description="Helical" evidence="1">
    <location>
        <begin position="6"/>
        <end position="31"/>
    </location>
</feature>
<dbReference type="Pfam" id="PF08592">
    <property type="entry name" value="Anthrone_oxy"/>
    <property type="match status" value="1"/>
</dbReference>
<accession>A0ABT1JFX4</accession>
<dbReference type="InterPro" id="IPR013901">
    <property type="entry name" value="Anthrone_oxy"/>
</dbReference>
<proteinExistence type="predicted"/>
<dbReference type="Proteomes" id="UP000791080">
    <property type="component" value="Unassembled WGS sequence"/>
</dbReference>
<evidence type="ECO:0000313" key="2">
    <source>
        <dbReference type="EMBL" id="MCP2331066.1"/>
    </source>
</evidence>
<evidence type="ECO:0000256" key="1">
    <source>
        <dbReference type="SAM" id="Phobius"/>
    </source>
</evidence>
<reference evidence="2 3" key="2">
    <citation type="submission" date="2022-06" db="EMBL/GenBank/DDBJ databases">
        <title>Genomic Encyclopedia of Type Strains, Phase I: the one thousand microbial genomes (KMG-I) project.</title>
        <authorList>
            <person name="Kyrpides N."/>
        </authorList>
    </citation>
    <scope>NUCLEOTIDE SEQUENCE [LARGE SCALE GENOMIC DNA]</scope>
    <source>
        <strain evidence="2 3">DSM 43889</strain>
    </source>
</reference>
<feature type="transmembrane region" description="Helical" evidence="1">
    <location>
        <begin position="136"/>
        <end position="155"/>
    </location>
</feature>
<protein>
    <submittedName>
        <fullName evidence="2">Membrane protein</fullName>
    </submittedName>
</protein>
<name>A0ABT1JFX4_ACTCY</name>
<keyword evidence="1" id="KW-1133">Transmembrane helix</keyword>
<gene>
    <name evidence="2" type="ORF">G443_001336</name>
</gene>
<keyword evidence="3" id="KW-1185">Reference proteome</keyword>
<organism evidence="2 3">
    <name type="scientific">Actinoalloteichus caeruleus DSM 43889</name>
    <dbReference type="NCBI Taxonomy" id="1120930"/>
    <lineage>
        <taxon>Bacteria</taxon>
        <taxon>Bacillati</taxon>
        <taxon>Actinomycetota</taxon>
        <taxon>Actinomycetes</taxon>
        <taxon>Pseudonocardiales</taxon>
        <taxon>Pseudonocardiaceae</taxon>
        <taxon>Actinoalloteichus</taxon>
        <taxon>Actinoalloteichus cyanogriseus</taxon>
    </lineage>
</organism>
<dbReference type="RefSeq" id="WP_026420464.1">
    <property type="nucleotide sequence ID" value="NZ_AUBJ02000001.1"/>
</dbReference>
<reference evidence="2 3" key="1">
    <citation type="submission" date="2013-07" db="EMBL/GenBank/DDBJ databases">
        <authorList>
            <consortium name="DOE Joint Genome Institute"/>
            <person name="Reeve W."/>
            <person name="Huntemann M."/>
            <person name="Han J."/>
            <person name="Chen A."/>
            <person name="Kyrpides N."/>
            <person name="Mavromatis K."/>
            <person name="Markowitz V."/>
            <person name="Palaniappan K."/>
            <person name="Ivanova N."/>
            <person name="Schaumberg A."/>
            <person name="Pati A."/>
            <person name="Liolios K."/>
            <person name="Nordberg H.P."/>
            <person name="Cantor M.N."/>
            <person name="Hua S.X."/>
            <person name="Woyke T."/>
        </authorList>
    </citation>
    <scope>NUCLEOTIDE SEQUENCE [LARGE SCALE GENOMIC DNA]</scope>
    <source>
        <strain evidence="2 3">DSM 43889</strain>
    </source>
</reference>
<comment type="caution">
    <text evidence="2">The sequence shown here is derived from an EMBL/GenBank/DDBJ whole genome shotgun (WGS) entry which is preliminary data.</text>
</comment>
<feature type="transmembrane region" description="Helical" evidence="1">
    <location>
        <begin position="89"/>
        <end position="115"/>
    </location>
</feature>